<dbReference type="SMART" id="SM00382">
    <property type="entry name" value="AAA"/>
    <property type="match status" value="1"/>
</dbReference>
<dbReference type="InterPro" id="IPR003439">
    <property type="entry name" value="ABC_transporter-like_ATP-bd"/>
</dbReference>
<gene>
    <name evidence="11" type="ORF">AAK873_07955</name>
</gene>
<keyword evidence="9" id="KW-0472">Membrane</keyword>
<keyword evidence="2" id="KW-0813">Transport</keyword>
<accession>A0ABV4CVY6</accession>
<dbReference type="SUPFAM" id="SSF52540">
    <property type="entry name" value="P-loop containing nucleoside triphosphate hydrolases"/>
    <property type="match status" value="1"/>
</dbReference>
<dbReference type="PROSITE" id="PS50893">
    <property type="entry name" value="ABC_TRANSPORTER_2"/>
    <property type="match status" value="1"/>
</dbReference>
<protein>
    <submittedName>
        <fullName evidence="11">ABC transporter ATP-binding protein</fullName>
    </submittedName>
</protein>
<evidence type="ECO:0000256" key="4">
    <source>
        <dbReference type="ARBA" id="ARBA00022496"/>
    </source>
</evidence>
<comment type="subcellular location">
    <subcellularLocation>
        <location evidence="1">Cell membrane</location>
        <topology evidence="1">Peripheral membrane protein</topology>
    </subcellularLocation>
</comment>
<organism evidence="11 12">
    <name type="scientific">Heminiphilus faecis</name>
    <dbReference type="NCBI Taxonomy" id="2601703"/>
    <lineage>
        <taxon>Bacteria</taxon>
        <taxon>Pseudomonadati</taxon>
        <taxon>Bacteroidota</taxon>
        <taxon>Bacteroidia</taxon>
        <taxon>Bacteroidales</taxon>
        <taxon>Muribaculaceae</taxon>
        <taxon>Heminiphilus</taxon>
    </lineage>
</organism>
<dbReference type="RefSeq" id="WP_121699510.1">
    <property type="nucleotide sequence ID" value="NZ_JBCLPP010000019.1"/>
</dbReference>
<evidence type="ECO:0000256" key="3">
    <source>
        <dbReference type="ARBA" id="ARBA00022475"/>
    </source>
</evidence>
<name>A0ABV4CVY6_9BACT</name>
<dbReference type="InterPro" id="IPR051535">
    <property type="entry name" value="Siderophore_ABC-ATPase"/>
</dbReference>
<dbReference type="PANTHER" id="PTHR42771">
    <property type="entry name" value="IRON(3+)-HYDROXAMATE IMPORT ATP-BINDING PROTEIN FHUC"/>
    <property type="match status" value="1"/>
</dbReference>
<dbReference type="EMBL" id="JBCLPP010000019">
    <property type="protein sequence ID" value="MEY8245549.1"/>
    <property type="molecule type" value="Genomic_DNA"/>
</dbReference>
<evidence type="ECO:0000256" key="7">
    <source>
        <dbReference type="ARBA" id="ARBA00023004"/>
    </source>
</evidence>
<keyword evidence="12" id="KW-1185">Reference proteome</keyword>
<sequence length="333" mass="36455">MERTDTVKVSRLATGYHGRKGDIVVTQPFDAALYSGELTCLLGPNGAGKSTLLKTLSAFQPPVSGDIYINGRILSAYDDAELARTIGVVLTEKVNVSSMTVRQLVALGRSPYTGFWGALSHDDDAVVAEAMATVRIDALCDRMVSTLSDGERQKVMIAKALAQETPVIFLDEPTAFLDYPSKVDIMRLLHRVARRRDITIFLSTHDLELALQMADRLWLIDKTHGVVTGTPEDLSLDGSVARYFDRSGVVFDVDKGSFAIDWHPDSCVRLVGAGPRYTMVRKALLRNGYRCSSDVICDIVVEILPDSYLVNGRRCADIAGLLDELTTAIPVTE</sequence>
<evidence type="ECO:0000256" key="6">
    <source>
        <dbReference type="ARBA" id="ARBA00022840"/>
    </source>
</evidence>
<dbReference type="Pfam" id="PF00005">
    <property type="entry name" value="ABC_tran"/>
    <property type="match status" value="1"/>
</dbReference>
<keyword evidence="8" id="KW-0406">Ion transport</keyword>
<dbReference type="Gene3D" id="3.40.50.300">
    <property type="entry name" value="P-loop containing nucleotide triphosphate hydrolases"/>
    <property type="match status" value="1"/>
</dbReference>
<keyword evidence="5" id="KW-0547">Nucleotide-binding</keyword>
<evidence type="ECO:0000259" key="10">
    <source>
        <dbReference type="PROSITE" id="PS50893"/>
    </source>
</evidence>
<keyword evidence="3" id="KW-1003">Cell membrane</keyword>
<dbReference type="CDD" id="cd03214">
    <property type="entry name" value="ABC_Iron-Siderophores_B12_Hemin"/>
    <property type="match status" value="1"/>
</dbReference>
<dbReference type="GO" id="GO:0005524">
    <property type="term" value="F:ATP binding"/>
    <property type="evidence" value="ECO:0007669"/>
    <property type="project" value="UniProtKB-KW"/>
</dbReference>
<evidence type="ECO:0000256" key="1">
    <source>
        <dbReference type="ARBA" id="ARBA00004202"/>
    </source>
</evidence>
<evidence type="ECO:0000313" key="12">
    <source>
        <dbReference type="Proteomes" id="UP001565200"/>
    </source>
</evidence>
<comment type="caution">
    <text evidence="11">The sequence shown here is derived from an EMBL/GenBank/DDBJ whole genome shotgun (WGS) entry which is preliminary data.</text>
</comment>
<evidence type="ECO:0000256" key="8">
    <source>
        <dbReference type="ARBA" id="ARBA00023065"/>
    </source>
</evidence>
<evidence type="ECO:0000313" key="11">
    <source>
        <dbReference type="EMBL" id="MEY8245549.1"/>
    </source>
</evidence>
<evidence type="ECO:0000256" key="9">
    <source>
        <dbReference type="ARBA" id="ARBA00023136"/>
    </source>
</evidence>
<dbReference type="InterPro" id="IPR003593">
    <property type="entry name" value="AAA+_ATPase"/>
</dbReference>
<dbReference type="PANTHER" id="PTHR42771:SF2">
    <property type="entry name" value="IRON(3+)-HYDROXAMATE IMPORT ATP-BINDING PROTEIN FHUC"/>
    <property type="match status" value="1"/>
</dbReference>
<reference evidence="11 12" key="1">
    <citation type="submission" date="2024-03" db="EMBL/GenBank/DDBJ databases">
        <title>Mouse gut bacterial collection (mGBC) of GemPharmatech.</title>
        <authorList>
            <person name="He Y."/>
            <person name="Dong L."/>
            <person name="Wu D."/>
            <person name="Gao X."/>
            <person name="Lin Z."/>
        </authorList>
    </citation>
    <scope>NUCLEOTIDE SEQUENCE [LARGE SCALE GENOMIC DNA]</scope>
    <source>
        <strain evidence="11 12">54-13</strain>
    </source>
</reference>
<dbReference type="Proteomes" id="UP001565200">
    <property type="component" value="Unassembled WGS sequence"/>
</dbReference>
<evidence type="ECO:0000256" key="2">
    <source>
        <dbReference type="ARBA" id="ARBA00022448"/>
    </source>
</evidence>
<evidence type="ECO:0000256" key="5">
    <source>
        <dbReference type="ARBA" id="ARBA00022741"/>
    </source>
</evidence>
<keyword evidence="4" id="KW-0410">Iron transport</keyword>
<keyword evidence="6 11" id="KW-0067">ATP-binding</keyword>
<dbReference type="InterPro" id="IPR027417">
    <property type="entry name" value="P-loop_NTPase"/>
</dbReference>
<feature type="domain" description="ABC transporter" evidence="10">
    <location>
        <begin position="7"/>
        <end position="247"/>
    </location>
</feature>
<keyword evidence="7" id="KW-0408">Iron</keyword>
<proteinExistence type="predicted"/>